<dbReference type="InterPro" id="IPR052626">
    <property type="entry name" value="SWT1_Regulator"/>
</dbReference>
<feature type="region of interest" description="Disordered" evidence="3">
    <location>
        <begin position="73"/>
        <end position="97"/>
    </location>
</feature>
<dbReference type="SMART" id="SM00670">
    <property type="entry name" value="PINc"/>
    <property type="match status" value="1"/>
</dbReference>
<dbReference type="InterPro" id="IPR002716">
    <property type="entry name" value="PIN_dom"/>
</dbReference>
<dbReference type="FunFam" id="3.40.50.1010:FF:000012">
    <property type="entry name" value="SWT1, RNA endoribonuclease homolog"/>
    <property type="match status" value="1"/>
</dbReference>
<proteinExistence type="inferred from homology"/>
<evidence type="ECO:0000256" key="1">
    <source>
        <dbReference type="ARBA" id="ARBA00060839"/>
    </source>
</evidence>
<protein>
    <recommendedName>
        <fullName evidence="2">Transcriptional protein SWT1</fullName>
    </recommendedName>
</protein>
<organism evidence="5 6">
    <name type="scientific">Puma concolor</name>
    <name type="common">Mountain lion</name>
    <name type="synonym">Felis concolor</name>
    <dbReference type="NCBI Taxonomy" id="9696"/>
    <lineage>
        <taxon>Eukaryota</taxon>
        <taxon>Metazoa</taxon>
        <taxon>Chordata</taxon>
        <taxon>Craniata</taxon>
        <taxon>Vertebrata</taxon>
        <taxon>Euteleostomi</taxon>
        <taxon>Mammalia</taxon>
        <taxon>Eutheria</taxon>
        <taxon>Laurasiatheria</taxon>
        <taxon>Carnivora</taxon>
        <taxon>Feliformia</taxon>
        <taxon>Felidae</taxon>
        <taxon>Felinae</taxon>
        <taxon>Puma</taxon>
    </lineage>
</organism>
<evidence type="ECO:0000256" key="3">
    <source>
        <dbReference type="SAM" id="MobiDB-lite"/>
    </source>
</evidence>
<evidence type="ECO:0000313" key="5">
    <source>
        <dbReference type="Proteomes" id="UP000515131"/>
    </source>
</evidence>
<feature type="domain" description="PIN" evidence="4">
    <location>
        <begin position="391"/>
        <end position="518"/>
    </location>
</feature>
<keyword evidence="5" id="KW-1185">Reference proteome</keyword>
<dbReference type="KEGG" id="pcoo:112857939"/>
<feature type="compositionally biased region" description="Basic and acidic residues" evidence="3">
    <location>
        <begin position="73"/>
        <end position="82"/>
    </location>
</feature>
<sequence length="920" mass="104638">MSNKESCGKKEKSRRKGSTASPNFDVEDKKEKKASSSPSSACCVRSVSSEKRKLKSDHTDILYCDIKRQEVKRLNVETDTPGRRPKISSLSPQGPVKLQEASYSDANQIVSQNPSSHGTKKDLTKYDNFKDIKLTNVRSKADHGIKNFCGPKIAKDVKPKTEGQASEKQWPHLLTQGEKLKELKKERYRKFRDSSEKCVLGKRKRIHFSQDCNSDKIIKESLESRRRKISFKIPIKSRDTLQKLVEENVFNLESNNSKTKQEKKERLKGSQASLNLTRHKSEHLFSESTYKQSVHEWKGKYHHEHRESNDSGFGENPIQSFEAPCSSVSLESIQDTDQEMQIVEELHAVRVGKSVDLPVVLSSGELTSMEIDLVDDDVHSSPAKSASDKKLLIVIDTNILMNHLKFVRILKTTEIPGFDRLVLIIPWVVVQELDRMKAGKLLKHAQHKAIPAVHFINDSLKNQDKKLWGQSIQLASQKVYGLSDENNDDRVLKCCLQYQELFPSSVVILCTDDRNLRNKGLISGVKSLSKEELSADLLNLSPNTDVCHQPCLSKQQLKAEATPLEESYKGESVHSRLPILLESIISDLEKSLGTALSSILETEMKIAFGNLWMEMLYLKPPWTLIHLLQCFRKHWLAVFGLVMEKNVLLTIESLYENLCKALELNLAKDKVLGVDPGILDSDSLNINRSEALMPYSSPPTPDMWPDFTGVTRGYTAILEAVRPEQTQVKAKLKQNPSETTVRKKQEDTSLMKSNNQEVTIFSGSHLPQPNRHQKIWSTLENVWTTLYQNSMDVFQRLGSNAALTSSKIASFEEAFVYLQKLMAAVKDILEGIQRILAPNSNFQDVETLYNFLVKYEVNKNVQFTAQELYDCVSQTEYREKLTIGCRQLVEMENSMQQCNASVYMEAKNRGWCEDMLNYRT</sequence>
<name>A0A6P6HP72_PUMCO</name>
<evidence type="ECO:0000256" key="2">
    <source>
        <dbReference type="ARBA" id="ARBA00074620"/>
    </source>
</evidence>
<dbReference type="PANTHER" id="PTHR16161:SF0">
    <property type="entry name" value="TRANSCRIPTIONAL PROTEIN SWT1"/>
    <property type="match status" value="1"/>
</dbReference>
<dbReference type="AlphaFoldDB" id="A0A6P6HP72"/>
<dbReference type="CDD" id="cd18727">
    <property type="entry name" value="PIN_Swt1-like"/>
    <property type="match status" value="1"/>
</dbReference>
<comment type="similarity">
    <text evidence="1">Belongs to the SWT1 family.</text>
</comment>
<dbReference type="InterPro" id="IPR029060">
    <property type="entry name" value="PIN-like_dom_sf"/>
</dbReference>
<accession>A0A6P6HP72</accession>
<dbReference type="GO" id="GO:0005634">
    <property type="term" value="C:nucleus"/>
    <property type="evidence" value="ECO:0007669"/>
    <property type="project" value="TreeGrafter"/>
</dbReference>
<dbReference type="Proteomes" id="UP000515131">
    <property type="component" value="Unplaced"/>
</dbReference>
<evidence type="ECO:0000313" key="6">
    <source>
        <dbReference type="RefSeq" id="XP_025777068.1"/>
    </source>
</evidence>
<dbReference type="RefSeq" id="XP_025777068.1">
    <property type="nucleotide sequence ID" value="XM_025921283.1"/>
</dbReference>
<dbReference type="PANTHER" id="PTHR16161">
    <property type="entry name" value="TRANSCRIPTIONAL PROTEIN SWT1"/>
    <property type="match status" value="1"/>
</dbReference>
<feature type="region of interest" description="Disordered" evidence="3">
    <location>
        <begin position="1"/>
        <end position="56"/>
    </location>
</feature>
<gene>
    <name evidence="6" type="primary">SWT1</name>
</gene>
<feature type="compositionally biased region" description="Basic and acidic residues" evidence="3">
    <location>
        <begin position="1"/>
        <end position="10"/>
    </location>
</feature>
<dbReference type="SUPFAM" id="SSF88723">
    <property type="entry name" value="PIN domain-like"/>
    <property type="match status" value="1"/>
</dbReference>
<dbReference type="Gene3D" id="3.40.50.1010">
    <property type="entry name" value="5'-nuclease"/>
    <property type="match status" value="1"/>
</dbReference>
<dbReference type="GeneID" id="112857939"/>
<evidence type="ECO:0000259" key="4">
    <source>
        <dbReference type="SMART" id="SM00670"/>
    </source>
</evidence>
<dbReference type="Pfam" id="PF13638">
    <property type="entry name" value="PIN_4"/>
    <property type="match status" value="1"/>
</dbReference>
<feature type="compositionally biased region" description="Low complexity" evidence="3">
    <location>
        <begin position="35"/>
        <end position="47"/>
    </location>
</feature>
<dbReference type="CTD" id="54823"/>
<reference evidence="6" key="1">
    <citation type="submission" date="2025-08" db="UniProtKB">
        <authorList>
            <consortium name="RefSeq"/>
        </authorList>
    </citation>
    <scope>IDENTIFICATION</scope>
    <source>
        <tissue evidence="6">Blood</tissue>
    </source>
</reference>